<keyword evidence="1" id="KW-0472">Membrane</keyword>
<dbReference type="EMBL" id="JAPJZH010000020">
    <property type="protein sequence ID" value="MDA4848215.1"/>
    <property type="molecule type" value="Genomic_DNA"/>
</dbReference>
<reference evidence="2" key="1">
    <citation type="submission" date="2022-11" db="EMBL/GenBank/DDBJ databases">
        <title>Hoeflea poritis sp. nov., isolated from scleractinian coral Porites lutea.</title>
        <authorList>
            <person name="Zhang G."/>
            <person name="Wei Q."/>
            <person name="Cai L."/>
        </authorList>
    </citation>
    <scope>NUCLEOTIDE SEQUENCE</scope>
    <source>
        <strain evidence="2">E7-10</strain>
    </source>
</reference>
<accession>A0ABT4VU29</accession>
<evidence type="ECO:0000313" key="3">
    <source>
        <dbReference type="Proteomes" id="UP001148313"/>
    </source>
</evidence>
<evidence type="ECO:0000256" key="1">
    <source>
        <dbReference type="SAM" id="Phobius"/>
    </source>
</evidence>
<protein>
    <recommendedName>
        <fullName evidence="4">EamA domain-containing protein</fullName>
    </recommendedName>
</protein>
<sequence>MTANANTRTGHSLFQPHRLLAGSVLWGAAMALSLYGGLELSIERLTANRNALISLYFAGGLIAFAPAVRTARLIAGKRPPEARFSAAFLCLGIATIAVTAGLYAVIYRLFFAQWVGEFPSTFWAYQFAFTFATGLYQFAVIGLRNYFPLGPLVLVAASLWLAKSMR</sequence>
<comment type="caution">
    <text evidence="2">The sequence shown here is derived from an EMBL/GenBank/DDBJ whole genome shotgun (WGS) entry which is preliminary data.</text>
</comment>
<gene>
    <name evidence="2" type="ORF">OOZ53_22855</name>
</gene>
<name>A0ABT4VU29_9HYPH</name>
<evidence type="ECO:0008006" key="4">
    <source>
        <dbReference type="Google" id="ProtNLM"/>
    </source>
</evidence>
<feature type="transmembrane region" description="Helical" evidence="1">
    <location>
        <begin position="86"/>
        <end position="110"/>
    </location>
</feature>
<proteinExistence type="predicted"/>
<feature type="transmembrane region" description="Helical" evidence="1">
    <location>
        <begin position="20"/>
        <end position="38"/>
    </location>
</feature>
<dbReference type="RefSeq" id="WP_271092070.1">
    <property type="nucleotide sequence ID" value="NZ_JAPJZH010000020.1"/>
</dbReference>
<feature type="transmembrane region" description="Helical" evidence="1">
    <location>
        <begin position="145"/>
        <end position="162"/>
    </location>
</feature>
<organism evidence="2 3">
    <name type="scientific">Hoeflea poritis</name>
    <dbReference type="NCBI Taxonomy" id="2993659"/>
    <lineage>
        <taxon>Bacteria</taxon>
        <taxon>Pseudomonadati</taxon>
        <taxon>Pseudomonadota</taxon>
        <taxon>Alphaproteobacteria</taxon>
        <taxon>Hyphomicrobiales</taxon>
        <taxon>Rhizobiaceae</taxon>
        <taxon>Hoeflea</taxon>
    </lineage>
</organism>
<dbReference type="Proteomes" id="UP001148313">
    <property type="component" value="Unassembled WGS sequence"/>
</dbReference>
<keyword evidence="3" id="KW-1185">Reference proteome</keyword>
<evidence type="ECO:0000313" key="2">
    <source>
        <dbReference type="EMBL" id="MDA4848215.1"/>
    </source>
</evidence>
<keyword evidence="1" id="KW-0812">Transmembrane</keyword>
<keyword evidence="1" id="KW-1133">Transmembrane helix</keyword>
<feature type="transmembrane region" description="Helical" evidence="1">
    <location>
        <begin position="50"/>
        <end position="74"/>
    </location>
</feature>
<feature type="transmembrane region" description="Helical" evidence="1">
    <location>
        <begin position="122"/>
        <end position="139"/>
    </location>
</feature>